<dbReference type="Gene3D" id="2.30.30.140">
    <property type="match status" value="2"/>
</dbReference>
<evidence type="ECO:0000256" key="5">
    <source>
        <dbReference type="SAM" id="MobiDB-lite"/>
    </source>
</evidence>
<dbReference type="Pfam" id="PF00567">
    <property type="entry name" value="TUDOR"/>
    <property type="match status" value="2"/>
</dbReference>
<dbReference type="InterPro" id="IPR002893">
    <property type="entry name" value="Znf_MYND"/>
</dbReference>
<sequence>MTDEEKQKRHRDKTIRPKLEQECVGKTCSVCAAKLWEQPYPCVSCGTLGKFRCSVCKALYCSEKCQMNDWYYHKNTCSPPPLLEAGPSSSPNISRDDNRDHRLQVQSSSSSISNQTHASLVARETTDLLSLMQQLRKMIHNENREEKQQIETGESLEDKHRSDQYCLSTNVNFERDMESDSLQKRAIGCPNIQQTLKTLQNILLSQGSNVPVSETERRLKPTSTEKEQKPTSTEREQAPTSTGKQQKPTSTEREQELTSTGKQQKPTSTEREQEPTSTGKQQKLTSTEREPRPTSTTIKFPRTCNRIQPSRPLRRPYCESASSVKQITSNTDKESTETLAVSQKINTGIIEKGIAACVTSNSCSNSNESNRLQSGCSTQKLEEFNNFFSSASAHISSPVVEGSVSPELRESLLNMHCVLDELKLSQIYEGFITRVESYKYFTLVVNDTRARAFYPEAQELLVSAPFDEKFKPRVGCQVAATSLSDNSWNRAFIYKIEGENYHVIFIDLGNMETVKMVKPLPIGPLSELPGFAILAKIHCEVEPEIKMQLQKMITLEEKIVLKVISKKSKSLKVSLLSSDSFIVVADYILRPWYTSIPLLHDVKGTPSCPTSGRLSSLGSKLDPSESLFSQDKSILTDVDICKRNFEEKPEDFSHRQKASRYQRIDEATESSKVDRRKNSHRYSEVTRTPVASSLQSMVDADTRERFWAVDLRETVLENKREYIVVPVWVDEHNKLCVHLVSKKSTLEYQKLKQSLVQHCARGCRVRDVQAGEMVCGFVVSDGTWYRAQVKKVDANFVHLYMVDFGNFEIVPQANICEFTASLMQLPCFCIKVKVHGISEEDEMARSKMLSLVDSSALLLMCPQGADSSEFELYDPRTNILLNDQLSSSKTMVDHKELPSAETSFLVNKLTEEDHSNPSDKSISFLSKKNSGRIEELPRVSESSAQLEIAPIPSLLQIPGICKTDGVYSADAHLPPRETHTGHTMRNTSICNTSSVACDKSVTSTLPASEEVNTDRTYRFSASHWKAGGDDGSHEEVL</sequence>
<keyword evidence="3" id="KW-0862">Zinc</keyword>
<dbReference type="PROSITE" id="PS50304">
    <property type="entry name" value="TUDOR"/>
    <property type="match status" value="2"/>
</dbReference>
<evidence type="ECO:0000256" key="4">
    <source>
        <dbReference type="PROSITE-ProRule" id="PRU00134"/>
    </source>
</evidence>
<name>A0AAW0VXY2_CHEQU</name>
<organism evidence="8 9">
    <name type="scientific">Cherax quadricarinatus</name>
    <name type="common">Australian red claw crayfish</name>
    <dbReference type="NCBI Taxonomy" id="27406"/>
    <lineage>
        <taxon>Eukaryota</taxon>
        <taxon>Metazoa</taxon>
        <taxon>Ecdysozoa</taxon>
        <taxon>Arthropoda</taxon>
        <taxon>Crustacea</taxon>
        <taxon>Multicrustacea</taxon>
        <taxon>Malacostraca</taxon>
        <taxon>Eumalacostraca</taxon>
        <taxon>Eucarida</taxon>
        <taxon>Decapoda</taxon>
        <taxon>Pleocyemata</taxon>
        <taxon>Astacidea</taxon>
        <taxon>Parastacoidea</taxon>
        <taxon>Parastacidae</taxon>
        <taxon>Cherax</taxon>
    </lineage>
</organism>
<accession>A0AAW0VXY2</accession>
<proteinExistence type="predicted"/>
<dbReference type="EMBL" id="JARKIK010000098">
    <property type="protein sequence ID" value="KAK8721781.1"/>
    <property type="molecule type" value="Genomic_DNA"/>
</dbReference>
<dbReference type="AlphaFoldDB" id="A0AAW0VXY2"/>
<feature type="compositionally biased region" description="Basic and acidic residues" evidence="5">
    <location>
        <begin position="94"/>
        <end position="103"/>
    </location>
</feature>
<evidence type="ECO:0000256" key="2">
    <source>
        <dbReference type="ARBA" id="ARBA00022771"/>
    </source>
</evidence>
<feature type="region of interest" description="Disordered" evidence="5">
    <location>
        <begin position="141"/>
        <end position="162"/>
    </location>
</feature>
<dbReference type="SMART" id="SM00333">
    <property type="entry name" value="TUDOR"/>
    <property type="match status" value="2"/>
</dbReference>
<keyword evidence="9" id="KW-1185">Reference proteome</keyword>
<evidence type="ECO:0000313" key="8">
    <source>
        <dbReference type="EMBL" id="KAK8721781.1"/>
    </source>
</evidence>
<dbReference type="SUPFAM" id="SSF144232">
    <property type="entry name" value="HIT/MYND zinc finger-like"/>
    <property type="match status" value="1"/>
</dbReference>
<feature type="compositionally biased region" description="Polar residues" evidence="5">
    <location>
        <begin position="275"/>
        <end position="285"/>
    </location>
</feature>
<feature type="region of interest" description="Disordered" evidence="5">
    <location>
        <begin position="651"/>
        <end position="686"/>
    </location>
</feature>
<feature type="domain" description="Tudor" evidence="6">
    <location>
        <begin position="471"/>
        <end position="529"/>
    </location>
</feature>
<feature type="compositionally biased region" description="Basic and acidic residues" evidence="5">
    <location>
        <begin position="214"/>
        <end position="237"/>
    </location>
</feature>
<evidence type="ECO:0000259" key="7">
    <source>
        <dbReference type="PROSITE" id="PS50865"/>
    </source>
</evidence>
<keyword evidence="2 4" id="KW-0863">Zinc-finger</keyword>
<evidence type="ECO:0000256" key="3">
    <source>
        <dbReference type="ARBA" id="ARBA00022833"/>
    </source>
</evidence>
<keyword evidence="1" id="KW-0479">Metal-binding</keyword>
<dbReference type="SUPFAM" id="SSF63748">
    <property type="entry name" value="Tudor/PWWP/MBT"/>
    <property type="match status" value="2"/>
</dbReference>
<dbReference type="Pfam" id="PF01753">
    <property type="entry name" value="zf-MYND"/>
    <property type="match status" value="1"/>
</dbReference>
<reference evidence="8 9" key="1">
    <citation type="journal article" date="2024" name="BMC Genomics">
        <title>Genome assembly of redclaw crayfish (Cherax quadricarinatus) provides insights into its immune adaptation and hypoxia tolerance.</title>
        <authorList>
            <person name="Liu Z."/>
            <person name="Zheng J."/>
            <person name="Li H."/>
            <person name="Fang K."/>
            <person name="Wang S."/>
            <person name="He J."/>
            <person name="Zhou D."/>
            <person name="Weng S."/>
            <person name="Chi M."/>
            <person name="Gu Z."/>
            <person name="He J."/>
            <person name="Li F."/>
            <person name="Wang M."/>
        </authorList>
    </citation>
    <scope>NUCLEOTIDE SEQUENCE [LARGE SCALE GENOMIC DNA]</scope>
    <source>
        <strain evidence="8">ZL_2023a</strain>
    </source>
</reference>
<evidence type="ECO:0008006" key="10">
    <source>
        <dbReference type="Google" id="ProtNLM"/>
    </source>
</evidence>
<dbReference type="CDD" id="cd20379">
    <property type="entry name" value="Tudor_dTUD-like"/>
    <property type="match status" value="1"/>
</dbReference>
<dbReference type="PANTHER" id="PTHR16442:SF1">
    <property type="entry name" value="RING FINGER PROTEIN 17"/>
    <property type="match status" value="1"/>
</dbReference>
<feature type="region of interest" description="Disordered" evidence="5">
    <location>
        <begin position="209"/>
        <end position="331"/>
    </location>
</feature>
<dbReference type="PROSITE" id="PS50865">
    <property type="entry name" value="ZF_MYND_2"/>
    <property type="match status" value="1"/>
</dbReference>
<feature type="compositionally biased region" description="Polar residues" evidence="5">
    <location>
        <begin position="257"/>
        <end position="267"/>
    </location>
</feature>
<gene>
    <name evidence="8" type="ORF">OTU49_012565</name>
</gene>
<feature type="domain" description="Tudor" evidence="6">
    <location>
        <begin position="767"/>
        <end position="825"/>
    </location>
</feature>
<dbReference type="PANTHER" id="PTHR16442">
    <property type="entry name" value="RING FINGER PROTEIN 17"/>
    <property type="match status" value="1"/>
</dbReference>
<feature type="compositionally biased region" description="Basic and acidic residues" evidence="5">
    <location>
        <begin position="662"/>
        <end position="673"/>
    </location>
</feature>
<feature type="compositionally biased region" description="Polar residues" evidence="5">
    <location>
        <begin position="320"/>
        <end position="330"/>
    </location>
</feature>
<dbReference type="GO" id="GO:0008270">
    <property type="term" value="F:zinc ion binding"/>
    <property type="evidence" value="ECO:0007669"/>
    <property type="project" value="UniProtKB-KW"/>
</dbReference>
<dbReference type="Proteomes" id="UP001445076">
    <property type="component" value="Unassembled WGS sequence"/>
</dbReference>
<dbReference type="Gene3D" id="6.10.140.2220">
    <property type="match status" value="1"/>
</dbReference>
<evidence type="ECO:0000259" key="6">
    <source>
        <dbReference type="PROSITE" id="PS50304"/>
    </source>
</evidence>
<feature type="compositionally biased region" description="Polar residues" evidence="5">
    <location>
        <begin position="238"/>
        <end position="249"/>
    </location>
</feature>
<evidence type="ECO:0000256" key="1">
    <source>
        <dbReference type="ARBA" id="ARBA00022723"/>
    </source>
</evidence>
<comment type="caution">
    <text evidence="8">The sequence shown here is derived from an EMBL/GenBank/DDBJ whole genome shotgun (WGS) entry which is preliminary data.</text>
</comment>
<evidence type="ECO:0000313" key="9">
    <source>
        <dbReference type="Proteomes" id="UP001445076"/>
    </source>
</evidence>
<dbReference type="InterPro" id="IPR002999">
    <property type="entry name" value="Tudor"/>
</dbReference>
<feature type="region of interest" description="Disordered" evidence="5">
    <location>
        <begin position="83"/>
        <end position="117"/>
    </location>
</feature>
<protein>
    <recommendedName>
        <fullName evidence="10">Tudor domain-containing protein 1</fullName>
    </recommendedName>
</protein>
<feature type="domain" description="MYND-type" evidence="7">
    <location>
        <begin position="42"/>
        <end position="77"/>
    </location>
</feature>